<protein>
    <submittedName>
        <fullName evidence="5">Transcriptional regulator, AraC family with amidase-like domain</fullName>
    </submittedName>
</protein>
<dbReference type="InterPro" id="IPR002818">
    <property type="entry name" value="DJ-1/PfpI"/>
</dbReference>
<evidence type="ECO:0000256" key="2">
    <source>
        <dbReference type="ARBA" id="ARBA00023125"/>
    </source>
</evidence>
<dbReference type="Pfam" id="PF01965">
    <property type="entry name" value="DJ-1_PfpI"/>
    <property type="match status" value="1"/>
</dbReference>
<evidence type="ECO:0000259" key="4">
    <source>
        <dbReference type="PROSITE" id="PS01124"/>
    </source>
</evidence>
<dbReference type="Gene3D" id="1.10.10.60">
    <property type="entry name" value="Homeodomain-like"/>
    <property type="match status" value="1"/>
</dbReference>
<dbReference type="AlphaFoldDB" id="A0A1I0Q4S2"/>
<dbReference type="PANTHER" id="PTHR43280:SF2">
    <property type="entry name" value="HTH-TYPE TRANSCRIPTIONAL REGULATOR EXSA"/>
    <property type="match status" value="1"/>
</dbReference>
<dbReference type="Pfam" id="PF12833">
    <property type="entry name" value="HTH_18"/>
    <property type="match status" value="1"/>
</dbReference>
<proteinExistence type="predicted"/>
<dbReference type="OrthoDB" id="9793400at2"/>
<dbReference type="Proteomes" id="UP000199650">
    <property type="component" value="Unassembled WGS sequence"/>
</dbReference>
<dbReference type="SMART" id="SM00342">
    <property type="entry name" value="HTH_ARAC"/>
    <property type="match status" value="1"/>
</dbReference>
<dbReference type="RefSeq" id="WP_091430583.1">
    <property type="nucleotide sequence ID" value="NZ_FOJB01000001.1"/>
</dbReference>
<evidence type="ECO:0000313" key="6">
    <source>
        <dbReference type="Proteomes" id="UP000199650"/>
    </source>
</evidence>
<dbReference type="STRING" id="1173584.SAMN05444851_2198"/>
<dbReference type="InterPro" id="IPR020449">
    <property type="entry name" value="Tscrpt_reg_AraC-type_HTH"/>
</dbReference>
<dbReference type="PRINTS" id="PR00032">
    <property type="entry name" value="HTHARAC"/>
</dbReference>
<feature type="domain" description="HTH araC/xylS-type" evidence="4">
    <location>
        <begin position="233"/>
        <end position="331"/>
    </location>
</feature>
<evidence type="ECO:0000256" key="1">
    <source>
        <dbReference type="ARBA" id="ARBA00023015"/>
    </source>
</evidence>
<dbReference type="InterPro" id="IPR009057">
    <property type="entry name" value="Homeodomain-like_sf"/>
</dbReference>
<dbReference type="InterPro" id="IPR018060">
    <property type="entry name" value="HTH_AraC"/>
</dbReference>
<evidence type="ECO:0000256" key="3">
    <source>
        <dbReference type="ARBA" id="ARBA00023163"/>
    </source>
</evidence>
<gene>
    <name evidence="5" type="ORF">SAMN05444851_2198</name>
</gene>
<dbReference type="Gene3D" id="3.40.50.880">
    <property type="match status" value="1"/>
</dbReference>
<evidence type="ECO:0000313" key="5">
    <source>
        <dbReference type="EMBL" id="SEW21557.1"/>
    </source>
</evidence>
<dbReference type="InterPro" id="IPR029062">
    <property type="entry name" value="Class_I_gatase-like"/>
</dbReference>
<accession>A0A1I0Q4S2</accession>
<dbReference type="GO" id="GO:0043565">
    <property type="term" value="F:sequence-specific DNA binding"/>
    <property type="evidence" value="ECO:0007669"/>
    <property type="project" value="InterPro"/>
</dbReference>
<dbReference type="GO" id="GO:0003700">
    <property type="term" value="F:DNA-binding transcription factor activity"/>
    <property type="evidence" value="ECO:0007669"/>
    <property type="project" value="InterPro"/>
</dbReference>
<name>A0A1I0Q4S2_9RHOB</name>
<dbReference type="PANTHER" id="PTHR43280">
    <property type="entry name" value="ARAC-FAMILY TRANSCRIPTIONAL REGULATOR"/>
    <property type="match status" value="1"/>
</dbReference>
<dbReference type="InterPro" id="IPR018062">
    <property type="entry name" value="HTH_AraC-typ_CS"/>
</dbReference>
<organism evidence="5 6">
    <name type="scientific">Aliiroseovarius sediminilitoris</name>
    <dbReference type="NCBI Taxonomy" id="1173584"/>
    <lineage>
        <taxon>Bacteria</taxon>
        <taxon>Pseudomonadati</taxon>
        <taxon>Pseudomonadota</taxon>
        <taxon>Alphaproteobacteria</taxon>
        <taxon>Rhodobacterales</taxon>
        <taxon>Paracoccaceae</taxon>
        <taxon>Aliiroseovarius</taxon>
    </lineage>
</organism>
<dbReference type="PROSITE" id="PS00041">
    <property type="entry name" value="HTH_ARAC_FAMILY_1"/>
    <property type="match status" value="1"/>
</dbReference>
<keyword evidence="2" id="KW-0238">DNA-binding</keyword>
<keyword evidence="1" id="KW-0805">Transcription regulation</keyword>
<dbReference type="PROSITE" id="PS01124">
    <property type="entry name" value="HTH_ARAC_FAMILY_2"/>
    <property type="match status" value="1"/>
</dbReference>
<reference evidence="5 6" key="1">
    <citation type="submission" date="2016-10" db="EMBL/GenBank/DDBJ databases">
        <authorList>
            <person name="de Groot N.N."/>
        </authorList>
    </citation>
    <scope>NUCLEOTIDE SEQUENCE [LARGE SCALE GENOMIC DNA]</scope>
    <source>
        <strain evidence="5 6">DSM 29439</strain>
    </source>
</reference>
<keyword evidence="6" id="KW-1185">Reference proteome</keyword>
<dbReference type="SUPFAM" id="SSF52317">
    <property type="entry name" value="Class I glutamine amidotransferase-like"/>
    <property type="match status" value="1"/>
</dbReference>
<dbReference type="SUPFAM" id="SSF46689">
    <property type="entry name" value="Homeodomain-like"/>
    <property type="match status" value="2"/>
</dbReference>
<sequence length="333" mass="37072">MSAPVVPKGVAHVAIDAQDSPEPIVFVLLPNLSMLAFTSAIEPLRIANQLTGQSLYTWTTMSEDGANVRCSNGIEIGIDRALGDTPSDSRIFICSGVQPELSTSNKVADWTRKQWRMGRTVGALCTGTYTLAKAGILAGHKFTLHWENIAPFREHFPDLDPVEQLYTMDNRVLTCGGGSAATDLFFKLIYDTHGPVLAQAVLNMCLHTVQRSETDRQQSSTSASIGVRNEKLVRIINHFEEHLDDHINLDIVTEELGISRRQMERLFRHYLDITPKKYLQNLRLQRARILLAETNLAVVDVAVACGFESAAYFSKRFREAFGMSPHKFSTGHV</sequence>
<dbReference type="CDD" id="cd03136">
    <property type="entry name" value="GATase1_AraC_ArgR_like"/>
    <property type="match status" value="1"/>
</dbReference>
<dbReference type="EMBL" id="FOJB01000001">
    <property type="protein sequence ID" value="SEW21557.1"/>
    <property type="molecule type" value="Genomic_DNA"/>
</dbReference>
<keyword evidence="3" id="KW-0804">Transcription</keyword>